<dbReference type="PIRSF" id="PIRSF001021">
    <property type="entry name" value="Alph-amls_thrmst"/>
    <property type="match status" value="1"/>
</dbReference>
<dbReference type="GO" id="GO:0004556">
    <property type="term" value="F:alpha-amylase activity"/>
    <property type="evidence" value="ECO:0007669"/>
    <property type="project" value="UniProtKB-EC"/>
</dbReference>
<dbReference type="SUPFAM" id="SSF51445">
    <property type="entry name" value="(Trans)glycosidases"/>
    <property type="match status" value="1"/>
</dbReference>
<organism evidence="10 11">
    <name type="scientific">Chryseobacterium pennipullorum</name>
    <dbReference type="NCBI Taxonomy" id="2258963"/>
    <lineage>
        <taxon>Bacteria</taxon>
        <taxon>Pseudomonadati</taxon>
        <taxon>Bacteroidota</taxon>
        <taxon>Flavobacteriia</taxon>
        <taxon>Flavobacteriales</taxon>
        <taxon>Weeksellaceae</taxon>
        <taxon>Chryseobacterium group</taxon>
        <taxon>Chryseobacterium</taxon>
    </lineage>
</organism>
<dbReference type="GO" id="GO:0005975">
    <property type="term" value="P:carbohydrate metabolic process"/>
    <property type="evidence" value="ECO:0007669"/>
    <property type="project" value="InterPro"/>
</dbReference>
<evidence type="ECO:0000256" key="7">
    <source>
        <dbReference type="PIRSR" id="PIRSR001021-1"/>
    </source>
</evidence>
<dbReference type="CDD" id="cd11318">
    <property type="entry name" value="AmyAc_bac_fung_AmyA"/>
    <property type="match status" value="1"/>
</dbReference>
<keyword evidence="4 10" id="KW-0378">Hydrolase</keyword>
<evidence type="ECO:0000256" key="1">
    <source>
        <dbReference type="ARBA" id="ARBA00001913"/>
    </source>
</evidence>
<proteinExistence type="inferred from homology"/>
<comment type="similarity">
    <text evidence="2">Belongs to the glycosyl hydrolase 13 family.</text>
</comment>
<feature type="binding site" evidence="8">
    <location>
        <position position="101"/>
    </location>
    <ligand>
        <name>Ca(2+)</name>
        <dbReference type="ChEBI" id="CHEBI:29108"/>
        <label>1</label>
    </ligand>
</feature>
<sequence>MNGVIIQYFHWYHSGNLWNEFSEKAEFLKDLGFTAVWFPPATKCSLGKEGRGYDVYDLYDLGEFDQKGSIATRYGTKEEYLNAIQKAHDVGLSVYADVVLNHRMGGDEEESITVHEVHNENRNEIISEPMEASAFTKFTFPGRQGRYSDFIWNHQCFSGIDIISREGGKKEGIFKIHNEYGTDWTDAVSHQFGNYDYLMGADIEYRNPHVVQEMKKWIKWYLETTQADGIRLDALKHISSDFLKEWISYIKTELNPDCYVLGEFWKDEAEKISYFADRMNGLISCFDAPLHYNFFEASKEGPHYDLSRILHGSFLEKRPVFSVSFVENHDTQQLQALESAVKEWFKPLAYSIILMSEDAYPCVFYPDLFGAEYKDIKEDKEIHIVIPKVEALPKLLEARQKFAYGEQINYFDHPNCIAWIRKGDDTHQGCVVILSNSDEGFKEVDLGIAHAHSRYRDYLQHREQEITTDENGIATFWVNAGSVSVWYPYRETEC</sequence>
<keyword evidence="3 8" id="KW-0479">Metal-binding</keyword>
<feature type="binding site" evidence="8">
    <location>
        <position position="202"/>
    </location>
    <ligand>
        <name>Ca(2+)</name>
        <dbReference type="ChEBI" id="CHEBI:29108"/>
        <label>1</label>
    </ligand>
</feature>
<feature type="binding site" evidence="8">
    <location>
        <position position="196"/>
    </location>
    <ligand>
        <name>Ca(2+)</name>
        <dbReference type="ChEBI" id="CHEBI:29108"/>
        <label>1</label>
    </ligand>
</feature>
<feature type="active site" description="Nucleophile" evidence="7">
    <location>
        <position position="233"/>
    </location>
</feature>
<evidence type="ECO:0000256" key="5">
    <source>
        <dbReference type="ARBA" id="ARBA00023277"/>
    </source>
</evidence>
<feature type="domain" description="Glycosyl hydrolase family 13 catalytic" evidence="9">
    <location>
        <begin position="3"/>
        <end position="399"/>
    </location>
</feature>
<evidence type="ECO:0000256" key="3">
    <source>
        <dbReference type="ARBA" id="ARBA00022723"/>
    </source>
</evidence>
<dbReference type="Gene3D" id="2.60.40.1180">
    <property type="entry name" value="Golgi alpha-mannosidase II"/>
    <property type="match status" value="1"/>
</dbReference>
<dbReference type="NCBIfam" id="NF006968">
    <property type="entry name" value="PRK09441.1-1"/>
    <property type="match status" value="1"/>
</dbReference>
<keyword evidence="5" id="KW-0119">Carbohydrate metabolism</keyword>
<keyword evidence="11" id="KW-1185">Reference proteome</keyword>
<gene>
    <name evidence="10" type="ORF">DRF67_18005</name>
</gene>
<accession>A0A3D9ASZ9</accession>
<protein>
    <submittedName>
        <fullName evidence="10">Alpha-amylase</fullName>
        <ecNumber evidence="10">3.2.1.1</ecNumber>
    </submittedName>
</protein>
<evidence type="ECO:0000313" key="11">
    <source>
        <dbReference type="Proteomes" id="UP000256257"/>
    </source>
</evidence>
<evidence type="ECO:0000313" key="10">
    <source>
        <dbReference type="EMBL" id="REC44222.1"/>
    </source>
</evidence>
<dbReference type="RefSeq" id="WP_115929690.1">
    <property type="nucleotide sequence ID" value="NZ_QNVV01000020.1"/>
</dbReference>
<dbReference type="Pfam" id="PF00128">
    <property type="entry name" value="Alpha-amylase"/>
    <property type="match status" value="1"/>
</dbReference>
<name>A0A3D9ASZ9_9FLAO</name>
<dbReference type="InterPro" id="IPR006047">
    <property type="entry name" value="GH13_cat_dom"/>
</dbReference>
<dbReference type="Gene3D" id="2.40.30.140">
    <property type="match status" value="1"/>
</dbReference>
<dbReference type="AlphaFoldDB" id="A0A3D9ASZ9"/>
<keyword evidence="8" id="KW-0106">Calcium</keyword>
<dbReference type="SUPFAM" id="SSF51011">
    <property type="entry name" value="Glycosyl hydrolase domain"/>
    <property type="match status" value="1"/>
</dbReference>
<evidence type="ECO:0000256" key="2">
    <source>
        <dbReference type="ARBA" id="ARBA00008061"/>
    </source>
</evidence>
<dbReference type="InterPro" id="IPR017853">
    <property type="entry name" value="GH"/>
</dbReference>
<comment type="caution">
    <text evidence="10">The sequence shown here is derived from an EMBL/GenBank/DDBJ whole genome shotgun (WGS) entry which is preliminary data.</text>
</comment>
<dbReference type="Proteomes" id="UP000256257">
    <property type="component" value="Unassembled WGS sequence"/>
</dbReference>
<dbReference type="GO" id="GO:0005509">
    <property type="term" value="F:calcium ion binding"/>
    <property type="evidence" value="ECO:0007669"/>
    <property type="project" value="InterPro"/>
</dbReference>
<dbReference type="InterPro" id="IPR013776">
    <property type="entry name" value="A-amylase_thermo"/>
</dbReference>
<dbReference type="InterPro" id="IPR013780">
    <property type="entry name" value="Glyco_hydro_b"/>
</dbReference>
<reference evidence="10 11" key="1">
    <citation type="submission" date="2018-06" db="EMBL/GenBank/DDBJ databases">
        <title>Novel Chryseobacterium species.</title>
        <authorList>
            <person name="Newman J."/>
            <person name="Hugo C."/>
            <person name="Oosthuizen L."/>
            <person name="Charimba G."/>
        </authorList>
    </citation>
    <scope>NUCLEOTIDE SEQUENCE [LARGE SCALE GENOMIC DNA]</scope>
    <source>
        <strain evidence="10 11">7_F195</strain>
    </source>
</reference>
<dbReference type="OrthoDB" id="9806009at2"/>
<dbReference type="Gene3D" id="3.20.20.80">
    <property type="entry name" value="Glycosidases"/>
    <property type="match status" value="1"/>
</dbReference>
<feature type="binding site" evidence="8">
    <location>
        <position position="237"/>
    </location>
    <ligand>
        <name>Ca(2+)</name>
        <dbReference type="ChEBI" id="CHEBI:29108"/>
        <label>1</label>
    </ligand>
</feature>
<dbReference type="SMART" id="SM00642">
    <property type="entry name" value="Aamy"/>
    <property type="match status" value="1"/>
</dbReference>
<feature type="active site" description="Proton donor" evidence="7">
    <location>
        <position position="263"/>
    </location>
</feature>
<dbReference type="NCBIfam" id="NF006969">
    <property type="entry name" value="PRK09441.1-2"/>
    <property type="match status" value="1"/>
</dbReference>
<evidence type="ECO:0000256" key="6">
    <source>
        <dbReference type="ARBA" id="ARBA00023295"/>
    </source>
</evidence>
<evidence type="ECO:0000256" key="8">
    <source>
        <dbReference type="PIRSR" id="PIRSR001021-2"/>
    </source>
</evidence>
<dbReference type="PANTHER" id="PTHR43447">
    <property type="entry name" value="ALPHA-AMYLASE"/>
    <property type="match status" value="1"/>
</dbReference>
<evidence type="ECO:0000256" key="4">
    <source>
        <dbReference type="ARBA" id="ARBA00022801"/>
    </source>
</evidence>
<keyword evidence="6 10" id="KW-0326">Glycosidase</keyword>
<evidence type="ECO:0000259" key="9">
    <source>
        <dbReference type="SMART" id="SM00642"/>
    </source>
</evidence>
<dbReference type="EC" id="3.2.1.1" evidence="10"/>
<dbReference type="EMBL" id="QNVV01000020">
    <property type="protein sequence ID" value="REC44222.1"/>
    <property type="molecule type" value="Genomic_DNA"/>
</dbReference>
<comment type="cofactor">
    <cofactor evidence="1">
        <name>Ca(2+)</name>
        <dbReference type="ChEBI" id="CHEBI:29108"/>
    </cofactor>
</comment>